<dbReference type="AlphaFoldDB" id="A0A6H2BXH5"/>
<dbReference type="Proteomes" id="UP000502433">
    <property type="component" value="Chromosome"/>
</dbReference>
<organism evidence="2 3">
    <name type="scientific">Dolichospermum flos-aquae CCAP 1403/13F</name>
    <dbReference type="NCBI Taxonomy" id="315271"/>
    <lineage>
        <taxon>Bacteria</taxon>
        <taxon>Bacillati</taxon>
        <taxon>Cyanobacteriota</taxon>
        <taxon>Cyanophyceae</taxon>
        <taxon>Nostocales</taxon>
        <taxon>Aphanizomenonaceae</taxon>
        <taxon>Dolichospermum</taxon>
    </lineage>
</organism>
<dbReference type="EMBL" id="CP051206">
    <property type="protein sequence ID" value="QJB44285.1"/>
    <property type="molecule type" value="Genomic_DNA"/>
</dbReference>
<accession>A0A6H2BXH5</accession>
<sequence>MKKQVDKTGIFQPPFPTVENQSSSILVENTLNKPGEGENLLIAANSTNTSIQPNAGEIIPILTYGGVSVAVIIAMAWFVKILLASVSELFEAMPKPKK</sequence>
<evidence type="ECO:0000313" key="2">
    <source>
        <dbReference type="EMBL" id="QJB44285.1"/>
    </source>
</evidence>
<feature type="transmembrane region" description="Helical" evidence="1">
    <location>
        <begin position="61"/>
        <end position="83"/>
    </location>
</feature>
<dbReference type="RefSeq" id="WP_168695566.1">
    <property type="nucleotide sequence ID" value="NZ_CP051206.1"/>
</dbReference>
<dbReference type="KEGG" id="dfs:HGD76_08900"/>
<name>A0A6H2BXH5_DOLFA</name>
<protein>
    <submittedName>
        <fullName evidence="2">Uncharacterized protein</fullName>
    </submittedName>
</protein>
<evidence type="ECO:0000313" key="3">
    <source>
        <dbReference type="Proteomes" id="UP000502433"/>
    </source>
</evidence>
<keyword evidence="1" id="KW-0812">Transmembrane</keyword>
<evidence type="ECO:0000256" key="1">
    <source>
        <dbReference type="SAM" id="Phobius"/>
    </source>
</evidence>
<keyword evidence="1" id="KW-0472">Membrane</keyword>
<gene>
    <name evidence="2" type="ORF">HGD76_08900</name>
</gene>
<proteinExistence type="predicted"/>
<reference evidence="2 3" key="1">
    <citation type="submission" date="2020-04" db="EMBL/GenBank/DDBJ databases">
        <title>Genome-Wide Identification of 5-Methylcytosine Sites in Bacterial Genomes By High-Throughput Sequencing of MspJI Restriction Fragments.</title>
        <authorList>
            <person name="Wu V."/>
        </authorList>
    </citation>
    <scope>NUCLEOTIDE SEQUENCE [LARGE SCALE GENOMIC DNA]</scope>
    <source>
        <strain evidence="2 3">CCAP 1403/13f</strain>
    </source>
</reference>
<reference evidence="2 3" key="2">
    <citation type="submission" date="2020-04" db="EMBL/GenBank/DDBJ databases">
        <authorList>
            <person name="Fomenkov A."/>
            <person name="Anton B.P."/>
            <person name="Roberts R.J."/>
        </authorList>
    </citation>
    <scope>NUCLEOTIDE SEQUENCE [LARGE SCALE GENOMIC DNA]</scope>
    <source>
        <strain evidence="2 3">CCAP 1403/13f</strain>
    </source>
</reference>
<keyword evidence="1" id="KW-1133">Transmembrane helix</keyword>